<feature type="chain" id="PRO_5002749802" evidence="1">
    <location>
        <begin position="18"/>
        <end position="148"/>
    </location>
</feature>
<keyword evidence="1" id="KW-0732">Signal</keyword>
<reference evidence="3" key="1">
    <citation type="submission" date="2007-12" db="EMBL/GenBank/DDBJ databases">
        <title>Annotation of Entamoeba dispar SAW760.</title>
        <authorList>
            <person name="Lorenzi H."/>
            <person name="Inman J."/>
            <person name="Schobel S."/>
            <person name="Amedeo P."/>
            <person name="Caler E."/>
        </authorList>
    </citation>
    <scope>NUCLEOTIDE SEQUENCE [LARGE SCALE GENOMIC DNA]</scope>
    <source>
        <strain evidence="3">ATCC PRA-260 / SAW760</strain>
    </source>
</reference>
<dbReference type="Proteomes" id="UP000008076">
    <property type="component" value="Unassembled WGS sequence"/>
</dbReference>
<protein>
    <submittedName>
        <fullName evidence="2">Uncharacterized protein</fullName>
    </submittedName>
</protein>
<name>B0EB25_ENTDS</name>
<dbReference type="EMBL" id="DS548543">
    <property type="protein sequence ID" value="EDR28271.1"/>
    <property type="molecule type" value="Genomic_DNA"/>
</dbReference>
<organism evidence="3">
    <name type="scientific">Entamoeba dispar (strain ATCC PRA-260 / SAW760)</name>
    <dbReference type="NCBI Taxonomy" id="370354"/>
    <lineage>
        <taxon>Eukaryota</taxon>
        <taxon>Amoebozoa</taxon>
        <taxon>Evosea</taxon>
        <taxon>Archamoebae</taxon>
        <taxon>Mastigamoebida</taxon>
        <taxon>Entamoebidae</taxon>
        <taxon>Entamoeba</taxon>
    </lineage>
</organism>
<evidence type="ECO:0000313" key="3">
    <source>
        <dbReference type="Proteomes" id="UP000008076"/>
    </source>
</evidence>
<feature type="signal peptide" evidence="1">
    <location>
        <begin position="1"/>
        <end position="17"/>
    </location>
</feature>
<dbReference type="KEGG" id="edi:EDI_124340"/>
<keyword evidence="3" id="KW-1185">Reference proteome</keyword>
<dbReference type="VEuPathDB" id="AmoebaDB:EDI_124340"/>
<dbReference type="GeneID" id="5880483"/>
<dbReference type="RefSeq" id="XP_001735525.1">
    <property type="nucleotide sequence ID" value="XM_001735473.1"/>
</dbReference>
<gene>
    <name evidence="2" type="ORF">EDI_124340</name>
</gene>
<evidence type="ECO:0000313" key="2">
    <source>
        <dbReference type="EMBL" id="EDR28271.1"/>
    </source>
</evidence>
<accession>B0EB25</accession>
<dbReference type="AlphaFoldDB" id="B0EB25"/>
<evidence type="ECO:0000256" key="1">
    <source>
        <dbReference type="SAM" id="SignalP"/>
    </source>
</evidence>
<sequence length="148" mass="16922">MKILLLFIMKSMMFVNDLKVNDCGLIIVVTDDEVFNNNKGETDKNDGMITSGCEVNKQNVITSKRGMSYKDSEIPTTIRSTTSYLFVQDIRTNGIIVCNTLFNEIKVIDSKNSVYFCGINDYQIEYSLLNQLNSLDSQTYTNYEYKIT</sequence>
<proteinExistence type="predicted"/>